<sequence>MRALRLYEIYAVALLAISVLLLIRAVPICSLFVAVCRLAAPLWCVPRRAAHKLHFRRLIRRRFLLGPWYICKVLALLLFLALNGAALSLQIRRTGTVTFSVLFTALSDATVRAKYLALLNLAIIYLSPHHYGLADVFGLSLQLFRQIHRVAGLLASCLILFPVVVALVDDPRSFTDTDEGRMGLMIIICMSAFVAASLVKPVAYEIFLKIHELSAAILAYLLLSQVLADASFNRLALYVYGGVSGLLNVFFLGRYGYNNFAGGRWPSLVYSEIGMSKIHGTWWLHMELKAPRRIHVKPGQYINVWIPGVQLLSSHPFATTVTDDEHRTVFHVFVQAESGMTKTLTRPILSSPRPAHDVEKKGVVVSLRKGKVVQTSQAIDPASFPPRIAFFTGPHGRSVDHKQFERVVLVASGCGYWCLDGYLEDMLRAEPGSTKTQKIVLVCKGTPSLMMQNAINQRLRADTPLLWTAVASEEKQRDDTSALVMEDAIGARPQKDGNTSDNSMKLRLRVMIYPADREERVADGKSGHVAKLDRKGKNKAKAERMGMPVTSNIDDADEVAGLRDDNAGRVSNLAKAPVLKDVVEDPSGVESGVKLTTSQSSFITDEDVDDISTLILVSAESQVVEELKQAVATSRKKLHLQVLDFIPPKCLECIDDETPTLKIERVV</sequence>
<dbReference type="InterPro" id="IPR017938">
    <property type="entry name" value="Riboflavin_synthase-like_b-brl"/>
</dbReference>
<evidence type="ECO:0000256" key="3">
    <source>
        <dbReference type="ARBA" id="ARBA00022448"/>
    </source>
</evidence>
<comment type="caution">
    <text evidence="9">The sequence shown here is derived from an EMBL/GenBank/DDBJ whole genome shotgun (WGS) entry which is preliminary data.</text>
</comment>
<feature type="transmembrane region" description="Helical" evidence="7">
    <location>
        <begin position="66"/>
        <end position="89"/>
    </location>
</feature>
<comment type="catalytic activity">
    <reaction evidence="5">
        <text>2 a Fe(II)-siderophore + NADP(+) + H(+) = 2 a Fe(III)-siderophore + NADPH</text>
        <dbReference type="Rhea" id="RHEA:28795"/>
        <dbReference type="Rhea" id="RHEA-COMP:11342"/>
        <dbReference type="Rhea" id="RHEA-COMP:11344"/>
        <dbReference type="ChEBI" id="CHEBI:15378"/>
        <dbReference type="ChEBI" id="CHEBI:29033"/>
        <dbReference type="ChEBI" id="CHEBI:29034"/>
        <dbReference type="ChEBI" id="CHEBI:57783"/>
        <dbReference type="ChEBI" id="CHEBI:58349"/>
        <dbReference type="EC" id="1.16.1.9"/>
    </reaction>
</comment>
<evidence type="ECO:0000256" key="2">
    <source>
        <dbReference type="ARBA" id="ARBA00012668"/>
    </source>
</evidence>
<accession>A0A545UKE3</accession>
<reference evidence="9 10" key="1">
    <citation type="journal article" date="2019" name="Appl. Microbiol. Biotechnol.">
        <title>Genome sequence of Isaria javanica and comparative genome analysis insights into family S53 peptidase evolution in fungal entomopathogens.</title>
        <authorList>
            <person name="Lin R."/>
            <person name="Zhang X."/>
            <person name="Xin B."/>
            <person name="Zou M."/>
            <person name="Gao Y."/>
            <person name="Qin F."/>
            <person name="Hu Q."/>
            <person name="Xie B."/>
            <person name="Cheng X."/>
        </authorList>
    </citation>
    <scope>NUCLEOTIDE SEQUENCE [LARGE SCALE GENOMIC DNA]</scope>
    <source>
        <strain evidence="9 10">IJ1G</strain>
    </source>
</reference>
<dbReference type="AlphaFoldDB" id="A0A545UKE3"/>
<dbReference type="PANTHER" id="PTHR32361:SF26">
    <property type="entry name" value="FAD-BINDING 8 DOMAIN-CONTAINING PROTEIN-RELATED"/>
    <property type="match status" value="1"/>
</dbReference>
<proteinExistence type="predicted"/>
<feature type="transmembrane region" description="Helical" evidence="7">
    <location>
        <begin position="235"/>
        <end position="257"/>
    </location>
</feature>
<evidence type="ECO:0000313" key="10">
    <source>
        <dbReference type="Proteomes" id="UP000315783"/>
    </source>
</evidence>
<keyword evidence="10" id="KW-1185">Reference proteome</keyword>
<name>A0A545UKE3_9HYPO</name>
<feature type="transmembrane region" description="Helical" evidence="7">
    <location>
        <begin position="180"/>
        <end position="199"/>
    </location>
</feature>
<feature type="transmembrane region" description="Helical" evidence="7">
    <location>
        <begin position="147"/>
        <end position="168"/>
    </location>
</feature>
<comment type="subcellular location">
    <subcellularLocation>
        <location evidence="1">Cell membrane</location>
        <topology evidence="1">Multi-pass membrane protein</topology>
    </subcellularLocation>
</comment>
<dbReference type="GO" id="GO:0005886">
    <property type="term" value="C:plasma membrane"/>
    <property type="evidence" value="ECO:0007669"/>
    <property type="project" value="UniProtKB-SubCell"/>
</dbReference>
<dbReference type="GO" id="GO:0015677">
    <property type="term" value="P:copper ion import"/>
    <property type="evidence" value="ECO:0007669"/>
    <property type="project" value="TreeGrafter"/>
</dbReference>
<feature type="domain" description="FAD-binding 8" evidence="8">
    <location>
        <begin position="284"/>
        <end position="353"/>
    </location>
</feature>
<dbReference type="PANTHER" id="PTHR32361">
    <property type="entry name" value="FERRIC/CUPRIC REDUCTASE TRANSMEMBRANE COMPONENT"/>
    <property type="match status" value="1"/>
</dbReference>
<organism evidence="9 10">
    <name type="scientific">Cordyceps javanica</name>
    <dbReference type="NCBI Taxonomy" id="43265"/>
    <lineage>
        <taxon>Eukaryota</taxon>
        <taxon>Fungi</taxon>
        <taxon>Dikarya</taxon>
        <taxon>Ascomycota</taxon>
        <taxon>Pezizomycotina</taxon>
        <taxon>Sordariomycetes</taxon>
        <taxon>Hypocreomycetidae</taxon>
        <taxon>Hypocreales</taxon>
        <taxon>Cordycipitaceae</taxon>
        <taxon>Cordyceps</taxon>
    </lineage>
</organism>
<dbReference type="EMBL" id="SPUK01000057">
    <property type="protein sequence ID" value="TQV89930.1"/>
    <property type="molecule type" value="Genomic_DNA"/>
</dbReference>
<dbReference type="STRING" id="43265.A0A545UKE3"/>
<feature type="transmembrane region" description="Helical" evidence="7">
    <location>
        <begin position="12"/>
        <end position="45"/>
    </location>
</feature>
<keyword evidence="7" id="KW-0472">Membrane</keyword>
<dbReference type="GO" id="GO:0006826">
    <property type="term" value="P:iron ion transport"/>
    <property type="evidence" value="ECO:0007669"/>
    <property type="project" value="TreeGrafter"/>
</dbReference>
<protein>
    <recommendedName>
        <fullName evidence="2">ferric-chelate reductase (NADPH)</fullName>
        <ecNumber evidence="2">1.16.1.9</ecNumber>
    </recommendedName>
</protein>
<evidence type="ECO:0000256" key="6">
    <source>
        <dbReference type="SAM" id="MobiDB-lite"/>
    </source>
</evidence>
<evidence type="ECO:0000256" key="7">
    <source>
        <dbReference type="SAM" id="Phobius"/>
    </source>
</evidence>
<dbReference type="InterPro" id="IPR013112">
    <property type="entry name" value="FAD-bd_8"/>
</dbReference>
<dbReference type="SUPFAM" id="SSF63380">
    <property type="entry name" value="Riboflavin synthase domain-like"/>
    <property type="match status" value="1"/>
</dbReference>
<keyword evidence="4" id="KW-1003">Cell membrane</keyword>
<dbReference type="Pfam" id="PF08022">
    <property type="entry name" value="FAD_binding_8"/>
    <property type="match status" value="1"/>
</dbReference>
<evidence type="ECO:0000256" key="1">
    <source>
        <dbReference type="ARBA" id="ARBA00004651"/>
    </source>
</evidence>
<dbReference type="GO" id="GO:0006879">
    <property type="term" value="P:intracellular iron ion homeostasis"/>
    <property type="evidence" value="ECO:0007669"/>
    <property type="project" value="TreeGrafter"/>
</dbReference>
<dbReference type="Proteomes" id="UP000315783">
    <property type="component" value="Unassembled WGS sequence"/>
</dbReference>
<keyword evidence="3" id="KW-0813">Transport</keyword>
<evidence type="ECO:0000256" key="5">
    <source>
        <dbReference type="ARBA" id="ARBA00048483"/>
    </source>
</evidence>
<keyword evidence="7 9" id="KW-0812">Transmembrane</keyword>
<gene>
    <name evidence="9" type="ORF">IF1G_11408</name>
</gene>
<feature type="region of interest" description="Disordered" evidence="6">
    <location>
        <begin position="522"/>
        <end position="544"/>
    </location>
</feature>
<evidence type="ECO:0000256" key="4">
    <source>
        <dbReference type="ARBA" id="ARBA00022475"/>
    </source>
</evidence>
<evidence type="ECO:0000313" key="9">
    <source>
        <dbReference type="EMBL" id="TQV89930.1"/>
    </source>
</evidence>
<dbReference type="GO" id="GO:0052851">
    <property type="term" value="F:ferric-chelate reductase (NADPH) activity"/>
    <property type="evidence" value="ECO:0007669"/>
    <property type="project" value="UniProtKB-EC"/>
</dbReference>
<evidence type="ECO:0000259" key="8">
    <source>
        <dbReference type="Pfam" id="PF08022"/>
    </source>
</evidence>
<dbReference type="EC" id="1.16.1.9" evidence="2"/>
<dbReference type="InterPro" id="IPR051410">
    <property type="entry name" value="Ferric/Cupric_Reductase"/>
</dbReference>
<keyword evidence="7" id="KW-1133">Transmembrane helix</keyword>